<feature type="transmembrane region" description="Helical" evidence="1">
    <location>
        <begin position="7"/>
        <end position="28"/>
    </location>
</feature>
<keyword evidence="1" id="KW-0812">Transmembrane</keyword>
<dbReference type="OrthoDB" id="1122717at2"/>
<evidence type="ECO:0008006" key="4">
    <source>
        <dbReference type="Google" id="ProtNLM"/>
    </source>
</evidence>
<keyword evidence="1" id="KW-1133">Transmembrane helix</keyword>
<dbReference type="EMBL" id="CP003642">
    <property type="protein sequence ID" value="AFZ23028.1"/>
    <property type="molecule type" value="Genomic_DNA"/>
</dbReference>
<accession>K9WS36</accession>
<evidence type="ECO:0000313" key="2">
    <source>
        <dbReference type="EMBL" id="AFZ23028.1"/>
    </source>
</evidence>
<dbReference type="Proteomes" id="UP000010475">
    <property type="component" value="Chromosome"/>
</dbReference>
<gene>
    <name evidence="2" type="ORF">Cylst_0700</name>
</gene>
<name>K9WS36_9NOST</name>
<sequence length="95" mass="11263">MQKLGLVLIILSFSPWLIVPLVVPFLPLSITQKAFLIPVMLVVAELTFWLGLLLVGKEVAQRYRRYLRRRYLGMRLKRLWHPRKKRRKKSPISNP</sequence>
<feature type="transmembrane region" description="Helical" evidence="1">
    <location>
        <begin position="34"/>
        <end position="55"/>
    </location>
</feature>
<evidence type="ECO:0000256" key="1">
    <source>
        <dbReference type="SAM" id="Phobius"/>
    </source>
</evidence>
<dbReference type="KEGG" id="csg:Cylst_0700"/>
<dbReference type="NCBIfam" id="NF033684">
    <property type="entry name" value="suffix_2_RND"/>
    <property type="match status" value="1"/>
</dbReference>
<dbReference type="eggNOG" id="ENOG503391K">
    <property type="taxonomic scope" value="Bacteria"/>
</dbReference>
<proteinExistence type="predicted"/>
<reference evidence="2 3" key="1">
    <citation type="submission" date="2012-06" db="EMBL/GenBank/DDBJ databases">
        <title>Finished chromosome of genome of Cylindrospermum stagnale PCC 7417.</title>
        <authorList>
            <consortium name="US DOE Joint Genome Institute"/>
            <person name="Gugger M."/>
            <person name="Coursin T."/>
            <person name="Rippka R."/>
            <person name="Tandeau De Marsac N."/>
            <person name="Huntemann M."/>
            <person name="Wei C.-L."/>
            <person name="Han J."/>
            <person name="Detter J.C."/>
            <person name="Han C."/>
            <person name="Tapia R."/>
            <person name="Chen A."/>
            <person name="Kyrpides N."/>
            <person name="Mavromatis K."/>
            <person name="Markowitz V."/>
            <person name="Szeto E."/>
            <person name="Ivanova N."/>
            <person name="Pagani I."/>
            <person name="Pati A."/>
            <person name="Goodwin L."/>
            <person name="Nordberg H.P."/>
            <person name="Cantor M.N."/>
            <person name="Hua S.X."/>
            <person name="Woyke T."/>
            <person name="Kerfeld C.A."/>
        </authorList>
    </citation>
    <scope>NUCLEOTIDE SEQUENCE [LARGE SCALE GENOMIC DNA]</scope>
    <source>
        <strain evidence="2 3">PCC 7417</strain>
    </source>
</reference>
<dbReference type="RefSeq" id="WP_015206284.1">
    <property type="nucleotide sequence ID" value="NC_019757.1"/>
</dbReference>
<keyword evidence="1" id="KW-0472">Membrane</keyword>
<keyword evidence="3" id="KW-1185">Reference proteome</keyword>
<dbReference type="HOGENOM" id="CLU_182014_1_0_3"/>
<dbReference type="AlphaFoldDB" id="K9WS36"/>
<evidence type="ECO:0000313" key="3">
    <source>
        <dbReference type="Proteomes" id="UP000010475"/>
    </source>
</evidence>
<organism evidence="2 3">
    <name type="scientific">Cylindrospermum stagnale PCC 7417</name>
    <dbReference type="NCBI Taxonomy" id="56107"/>
    <lineage>
        <taxon>Bacteria</taxon>
        <taxon>Bacillati</taxon>
        <taxon>Cyanobacteriota</taxon>
        <taxon>Cyanophyceae</taxon>
        <taxon>Nostocales</taxon>
        <taxon>Nostocaceae</taxon>
        <taxon>Cylindrospermum</taxon>
    </lineage>
</organism>
<dbReference type="InterPro" id="IPR047961">
    <property type="entry name" value="Transp_suffix-like"/>
</dbReference>
<protein>
    <recommendedName>
        <fullName evidence="4">Transporter suffix domain-containing protein</fullName>
    </recommendedName>
</protein>